<name>A0AAD3MAF4_LATJO</name>
<keyword evidence="4" id="KW-1185">Reference proteome</keyword>
<reference evidence="3" key="1">
    <citation type="submission" date="2022-08" db="EMBL/GenBank/DDBJ databases">
        <title>Genome sequencing of akame (Lates japonicus).</title>
        <authorList>
            <person name="Hashiguchi Y."/>
            <person name="Takahashi H."/>
        </authorList>
    </citation>
    <scope>NUCLEOTIDE SEQUENCE</scope>
    <source>
        <strain evidence="3">Kochi</strain>
    </source>
</reference>
<feature type="region of interest" description="Disordered" evidence="1">
    <location>
        <begin position="85"/>
        <end position="141"/>
    </location>
</feature>
<evidence type="ECO:0000256" key="1">
    <source>
        <dbReference type="SAM" id="MobiDB-lite"/>
    </source>
</evidence>
<keyword evidence="2" id="KW-0732">Signal</keyword>
<accession>A0AAD3MAF4</accession>
<evidence type="ECO:0000313" key="3">
    <source>
        <dbReference type="EMBL" id="GLD50728.1"/>
    </source>
</evidence>
<protein>
    <submittedName>
        <fullName evidence="3">Sodium- and chloride-dependent betaine transporter-like protein</fullName>
    </submittedName>
</protein>
<sequence>MIPVDQRLATSPLLLLWMWITMTSPRRSPPHCGVVLKSSEQKLLKVFVGQYTQEGSMHHLLRKSVSTGHKGLAMVAQLNSGTKLVADSPPSVLGSGSEQGTSRHQKAESACTSFASTPLKIQPAEKKTGEEEEERRRRGYW</sequence>
<proteinExistence type="predicted"/>
<comment type="caution">
    <text evidence="3">The sequence shown here is derived from an EMBL/GenBank/DDBJ whole genome shotgun (WGS) entry which is preliminary data.</text>
</comment>
<dbReference type="AlphaFoldDB" id="A0AAD3MAF4"/>
<evidence type="ECO:0000313" key="4">
    <source>
        <dbReference type="Proteomes" id="UP001279410"/>
    </source>
</evidence>
<dbReference type="EMBL" id="BRZM01000010">
    <property type="protein sequence ID" value="GLD50728.1"/>
    <property type="molecule type" value="Genomic_DNA"/>
</dbReference>
<evidence type="ECO:0000256" key="2">
    <source>
        <dbReference type="SAM" id="SignalP"/>
    </source>
</evidence>
<feature type="signal peptide" evidence="2">
    <location>
        <begin position="1"/>
        <end position="25"/>
    </location>
</feature>
<gene>
    <name evidence="3" type="ORF">AKAME5_000387600</name>
</gene>
<organism evidence="3 4">
    <name type="scientific">Lates japonicus</name>
    <name type="common">Japanese lates</name>
    <dbReference type="NCBI Taxonomy" id="270547"/>
    <lineage>
        <taxon>Eukaryota</taxon>
        <taxon>Metazoa</taxon>
        <taxon>Chordata</taxon>
        <taxon>Craniata</taxon>
        <taxon>Vertebrata</taxon>
        <taxon>Euteleostomi</taxon>
        <taxon>Actinopterygii</taxon>
        <taxon>Neopterygii</taxon>
        <taxon>Teleostei</taxon>
        <taxon>Neoteleostei</taxon>
        <taxon>Acanthomorphata</taxon>
        <taxon>Carangaria</taxon>
        <taxon>Carangaria incertae sedis</taxon>
        <taxon>Centropomidae</taxon>
        <taxon>Lates</taxon>
    </lineage>
</organism>
<feature type="chain" id="PRO_5042066678" evidence="2">
    <location>
        <begin position="26"/>
        <end position="141"/>
    </location>
</feature>
<dbReference type="Proteomes" id="UP001279410">
    <property type="component" value="Unassembled WGS sequence"/>
</dbReference>